<gene>
    <name evidence="3" type="ORF">ABJ99_2648</name>
</gene>
<evidence type="ECO:0000256" key="2">
    <source>
        <dbReference type="SAM" id="SignalP"/>
    </source>
</evidence>
<feature type="signal peptide" evidence="2">
    <location>
        <begin position="1"/>
        <end position="18"/>
    </location>
</feature>
<feature type="compositionally biased region" description="Basic and acidic residues" evidence="1">
    <location>
        <begin position="70"/>
        <end position="80"/>
    </location>
</feature>
<keyword evidence="2" id="KW-0732">Signal</keyword>
<reference evidence="3 4" key="2">
    <citation type="submission" date="2015-10" db="EMBL/GenBank/DDBJ databases">
        <title>Comparative genomics and high-throughput reverse genetic screens identify a new phytobacterial MAMP and an Arabidopsis receptor required for immune elicitation.</title>
        <authorList>
            <person name="Mott G.A."/>
            <person name="Thakur S."/>
            <person name="Wang P.W."/>
            <person name="Desveaux D."/>
            <person name="Guttman D.S."/>
        </authorList>
    </citation>
    <scope>NUCLEOTIDE SEQUENCE [LARGE SCALE GENOMIC DNA]</scope>
    <source>
        <strain evidence="3 4">0788_9</strain>
    </source>
</reference>
<evidence type="ECO:0000256" key="1">
    <source>
        <dbReference type="SAM" id="MobiDB-lite"/>
    </source>
</evidence>
<organism evidence="3 4">
    <name type="scientific">Pseudomonas syringae pv. cilantro</name>
    <dbReference type="NCBI Taxonomy" id="81035"/>
    <lineage>
        <taxon>Bacteria</taxon>
        <taxon>Pseudomonadati</taxon>
        <taxon>Pseudomonadota</taxon>
        <taxon>Gammaproteobacteria</taxon>
        <taxon>Pseudomonadales</taxon>
        <taxon>Pseudomonadaceae</taxon>
        <taxon>Pseudomonas</taxon>
        <taxon>Pseudomonas syringae</taxon>
    </lineage>
</organism>
<sequence length="80" mass="8571">MKTSIYAVMLSGSLLVMAGCDQIESSTKRALDTAAETAKQTIVETHQAATKALDEAKQELSILETPPSKAETESKSDKEI</sequence>
<accession>A0A0N0GDA9</accession>
<evidence type="ECO:0000313" key="4">
    <source>
        <dbReference type="Proteomes" id="UP000037891"/>
    </source>
</evidence>
<dbReference type="EMBL" id="LGLN01000078">
    <property type="protein sequence ID" value="KPC25552.1"/>
    <property type="molecule type" value="Genomic_DNA"/>
</dbReference>
<dbReference type="PROSITE" id="PS51257">
    <property type="entry name" value="PROKAR_LIPOPROTEIN"/>
    <property type="match status" value="1"/>
</dbReference>
<feature type="region of interest" description="Disordered" evidence="1">
    <location>
        <begin position="58"/>
        <end position="80"/>
    </location>
</feature>
<keyword evidence="3" id="KW-0449">Lipoprotein</keyword>
<proteinExistence type="predicted"/>
<dbReference type="PATRIC" id="fig|81035.3.peg.2835"/>
<dbReference type="AlphaFoldDB" id="A0A0N0GDA9"/>
<dbReference type="RefSeq" id="WP_054087581.1">
    <property type="nucleotide sequence ID" value="NZ_LGLN01000078.1"/>
</dbReference>
<evidence type="ECO:0000313" key="3">
    <source>
        <dbReference type="EMBL" id="KPC25552.1"/>
    </source>
</evidence>
<dbReference type="Proteomes" id="UP000037891">
    <property type="component" value="Unassembled WGS sequence"/>
</dbReference>
<feature type="chain" id="PRO_5005849402" evidence="2">
    <location>
        <begin position="19"/>
        <end position="80"/>
    </location>
</feature>
<reference evidence="3 4" key="1">
    <citation type="submission" date="2015-07" db="EMBL/GenBank/DDBJ databases">
        <authorList>
            <person name="Noorani M."/>
        </authorList>
    </citation>
    <scope>NUCLEOTIDE SEQUENCE [LARGE SCALE GENOMIC DNA]</scope>
    <source>
        <strain evidence="3 4">0788_9</strain>
    </source>
</reference>
<name>A0A0N0GDA9_PSESX</name>
<protein>
    <submittedName>
        <fullName evidence="3">Lipoprotein</fullName>
    </submittedName>
</protein>
<comment type="caution">
    <text evidence="3">The sequence shown here is derived from an EMBL/GenBank/DDBJ whole genome shotgun (WGS) entry which is preliminary data.</text>
</comment>